<dbReference type="CDD" id="cd00165">
    <property type="entry name" value="S4"/>
    <property type="match status" value="1"/>
</dbReference>
<name>A0A2P7SF30_9HYPH</name>
<evidence type="ECO:0000256" key="4">
    <source>
        <dbReference type="ARBA" id="ARBA00023235"/>
    </source>
</evidence>
<proteinExistence type="inferred from homology"/>
<keyword evidence="4 6" id="KW-0413">Isomerase</keyword>
<evidence type="ECO:0000256" key="6">
    <source>
        <dbReference type="RuleBase" id="RU003887"/>
    </source>
</evidence>
<dbReference type="NCBIfam" id="TIGR00093">
    <property type="entry name" value="pseudouridine synthase"/>
    <property type="match status" value="1"/>
</dbReference>
<evidence type="ECO:0000256" key="3">
    <source>
        <dbReference type="ARBA" id="ARBA00022884"/>
    </source>
</evidence>
<feature type="compositionally biased region" description="Basic and acidic residues" evidence="7">
    <location>
        <begin position="692"/>
        <end position="704"/>
    </location>
</feature>
<dbReference type="SUPFAM" id="SSF55174">
    <property type="entry name" value="Alpha-L RNA-binding motif"/>
    <property type="match status" value="1"/>
</dbReference>
<dbReference type="EMBL" id="PXYK01000008">
    <property type="protein sequence ID" value="PSJ61102.1"/>
    <property type="molecule type" value="Genomic_DNA"/>
</dbReference>
<keyword evidence="10" id="KW-1185">Reference proteome</keyword>
<gene>
    <name evidence="9" type="ORF">C7I84_10425</name>
</gene>
<evidence type="ECO:0000256" key="1">
    <source>
        <dbReference type="ARBA" id="ARBA00000073"/>
    </source>
</evidence>
<evidence type="ECO:0000256" key="2">
    <source>
        <dbReference type="ARBA" id="ARBA00008348"/>
    </source>
</evidence>
<evidence type="ECO:0000259" key="8">
    <source>
        <dbReference type="SMART" id="SM00363"/>
    </source>
</evidence>
<dbReference type="InterPro" id="IPR050343">
    <property type="entry name" value="RsuA_PseudoU_synthase"/>
</dbReference>
<reference evidence="9 10" key="1">
    <citation type="submission" date="2018-03" db="EMBL/GenBank/DDBJ databases">
        <title>The draft genome of Mesorhizobium sp. 6GN-30.</title>
        <authorList>
            <person name="Liu L."/>
            <person name="Li L."/>
            <person name="Wang T."/>
            <person name="Zhang X."/>
            <person name="Liang L."/>
        </authorList>
    </citation>
    <scope>NUCLEOTIDE SEQUENCE [LARGE SCALE GENOMIC DNA]</scope>
    <source>
        <strain evidence="9 10">6GN30</strain>
    </source>
</reference>
<feature type="compositionally biased region" description="Basic and acidic residues" evidence="7">
    <location>
        <begin position="123"/>
        <end position="205"/>
    </location>
</feature>
<feature type="region of interest" description="Disordered" evidence="7">
    <location>
        <begin position="1"/>
        <end position="307"/>
    </location>
</feature>
<dbReference type="PROSITE" id="PS50889">
    <property type="entry name" value="S4"/>
    <property type="match status" value="1"/>
</dbReference>
<dbReference type="Pfam" id="PF00849">
    <property type="entry name" value="PseudoU_synth_2"/>
    <property type="match status" value="1"/>
</dbReference>
<dbReference type="InterPro" id="IPR042092">
    <property type="entry name" value="PsdUridine_s_RsuA/RluB/E/F_cat"/>
</dbReference>
<dbReference type="Pfam" id="PF01479">
    <property type="entry name" value="S4"/>
    <property type="match status" value="1"/>
</dbReference>
<feature type="compositionally biased region" description="Basic and acidic residues" evidence="7">
    <location>
        <begin position="732"/>
        <end position="743"/>
    </location>
</feature>
<protein>
    <recommendedName>
        <fullName evidence="6">Pseudouridine synthase</fullName>
        <ecNumber evidence="6">5.4.99.-</ecNumber>
    </recommendedName>
</protein>
<organism evidence="9 10">
    <name type="scientific">Kumtagia ephedrae</name>
    <dbReference type="NCBI Taxonomy" id="2116701"/>
    <lineage>
        <taxon>Bacteria</taxon>
        <taxon>Pseudomonadati</taxon>
        <taxon>Pseudomonadota</taxon>
        <taxon>Alphaproteobacteria</taxon>
        <taxon>Hyphomicrobiales</taxon>
        <taxon>Phyllobacteriaceae</taxon>
        <taxon>Kumtagia</taxon>
    </lineage>
</organism>
<dbReference type="GO" id="GO:0120159">
    <property type="term" value="F:rRNA pseudouridine synthase activity"/>
    <property type="evidence" value="ECO:0007669"/>
    <property type="project" value="UniProtKB-ARBA"/>
</dbReference>
<comment type="similarity">
    <text evidence="2 6">Belongs to the pseudouridine synthase RsuA family.</text>
</comment>
<evidence type="ECO:0000256" key="7">
    <source>
        <dbReference type="SAM" id="MobiDB-lite"/>
    </source>
</evidence>
<dbReference type="InterPro" id="IPR018496">
    <property type="entry name" value="PsdUridine_synth_RsuA/RluB_CS"/>
</dbReference>
<dbReference type="InterPro" id="IPR002942">
    <property type="entry name" value="S4_RNA-bd"/>
</dbReference>
<evidence type="ECO:0000256" key="5">
    <source>
        <dbReference type="PROSITE-ProRule" id="PRU00182"/>
    </source>
</evidence>
<dbReference type="EC" id="5.4.99.-" evidence="6"/>
<feature type="compositionally biased region" description="Basic and acidic residues" evidence="7">
    <location>
        <begin position="278"/>
        <end position="297"/>
    </location>
</feature>
<dbReference type="InterPro" id="IPR020094">
    <property type="entry name" value="TruA/RsuA/RluB/E/F_N"/>
</dbReference>
<dbReference type="Gene3D" id="3.10.290.10">
    <property type="entry name" value="RNA-binding S4 domain"/>
    <property type="match status" value="1"/>
</dbReference>
<dbReference type="InterPro" id="IPR020103">
    <property type="entry name" value="PsdUridine_synth_cat_dom_sf"/>
</dbReference>
<dbReference type="Gene3D" id="3.30.70.580">
    <property type="entry name" value="Pseudouridine synthase I, catalytic domain, N-terminal subdomain"/>
    <property type="match status" value="1"/>
</dbReference>
<feature type="compositionally biased region" description="Basic and acidic residues" evidence="7">
    <location>
        <begin position="570"/>
        <end position="583"/>
    </location>
</feature>
<feature type="compositionally biased region" description="Basic and acidic residues" evidence="7">
    <location>
        <begin position="212"/>
        <end position="222"/>
    </location>
</feature>
<feature type="compositionally biased region" description="Basic and acidic residues" evidence="7">
    <location>
        <begin position="71"/>
        <end position="113"/>
    </location>
</feature>
<dbReference type="Gene3D" id="3.30.70.1560">
    <property type="entry name" value="Alpha-L RNA-binding motif"/>
    <property type="match status" value="1"/>
</dbReference>
<feature type="compositionally biased region" description="Gly residues" evidence="7">
    <location>
        <begin position="14"/>
        <end position="37"/>
    </location>
</feature>
<accession>A0A2P7SF30</accession>
<dbReference type="SUPFAM" id="SSF55120">
    <property type="entry name" value="Pseudouridine synthase"/>
    <property type="match status" value="1"/>
</dbReference>
<dbReference type="Proteomes" id="UP000241229">
    <property type="component" value="Unassembled WGS sequence"/>
</dbReference>
<dbReference type="PROSITE" id="PS01149">
    <property type="entry name" value="PSI_RSU"/>
    <property type="match status" value="1"/>
</dbReference>
<feature type="compositionally biased region" description="Basic and acidic residues" evidence="7">
    <location>
        <begin position="656"/>
        <end position="668"/>
    </location>
</feature>
<feature type="compositionally biased region" description="Low complexity" evidence="7">
    <location>
        <begin position="714"/>
        <end position="725"/>
    </location>
</feature>
<dbReference type="RefSeq" id="WP_106772107.1">
    <property type="nucleotide sequence ID" value="NZ_PXYK01000008.1"/>
</dbReference>
<feature type="compositionally biased region" description="Basic and acidic residues" evidence="7">
    <location>
        <begin position="246"/>
        <end position="271"/>
    </location>
</feature>
<dbReference type="InterPro" id="IPR000748">
    <property type="entry name" value="PsdUridine_synth_RsuA/RluB/E/F"/>
</dbReference>
<keyword evidence="3 5" id="KW-0694">RNA-binding</keyword>
<dbReference type="PANTHER" id="PTHR47683:SF3">
    <property type="entry name" value="RIBOSOMAL LARGE SUBUNIT PSEUDOURIDINE SYNTHASE B"/>
    <property type="match status" value="1"/>
</dbReference>
<dbReference type="OrthoDB" id="9807213at2"/>
<comment type="caution">
    <text evidence="9">The sequence shown here is derived from an EMBL/GenBank/DDBJ whole genome shotgun (WGS) entry which is preliminary data.</text>
</comment>
<evidence type="ECO:0000313" key="9">
    <source>
        <dbReference type="EMBL" id="PSJ61102.1"/>
    </source>
</evidence>
<evidence type="ECO:0000313" key="10">
    <source>
        <dbReference type="Proteomes" id="UP000241229"/>
    </source>
</evidence>
<sequence length="743" mass="80917">MDDEQRKPPRKGGHGGPKGAGARAGGKGGKPGFAGKGGKPRPRSEEGRPAFGGKGGKPFRAAPARGGAEGDSARPRGDKPFRKPREEGDAGRAETRGGPRGERKPFKRYDEGKPQGGGNAGPGRRERRDGGDAAKPERADRPFRAGPRPEGKPFARRRDDGAPEGERPRRFDRDDRPRGDGERPRRFERDERPRGEADRPRRFDKPSGAGPRPDRKPFEKRPAGTAKFGGDRKPFAPSANSGEAAGGERPRRFERDDRPRGEADRPRRFDKPSVVGPRPERKPFDKRPTGSGGDRKPFARPAISAEEAGGERIAKRLARVGIASRRDAEELIAAGRVRVNGKVLESPAFNVSTDDVIELDGKPLPPVERTRLFLFHKPAGVVTTSRDPEGRKTVFDVLPAELPRLITVGRLDINTEGLLLLTNDGGLARTLELPATGWLRRYRVRVHGKVDEKALAELKDGIAVDGVFYGSIEASLDREQGSSNAWLTIGLREGKNREVKNILGALGLDVTRLIRISFGPFQLGELPEGHVQELKGRMLRDQLGERLIEESGANFEADIVRPFSNKPTRRSVDDRPEAAERAAARPLKIGEGGLIKARGRDKDRMREDALGRLSTKPRGGGFGKHGKPESGGFAKPERGAKDAHGERRPKPAFGDRTPRGKGEREQRPIEPPGGRKANVWMAPGARPLSKNHALEEEKSAKRTEGGSAGRKRAPSSSSATSSPASGRTLPTRGRDGRKPRKDD</sequence>
<dbReference type="PANTHER" id="PTHR47683">
    <property type="entry name" value="PSEUDOURIDINE SYNTHASE FAMILY PROTEIN-RELATED"/>
    <property type="match status" value="1"/>
</dbReference>
<feature type="compositionally biased region" description="Basic and acidic residues" evidence="7">
    <location>
        <begin position="598"/>
        <end position="610"/>
    </location>
</feature>
<dbReference type="GO" id="GO:0000455">
    <property type="term" value="P:enzyme-directed rRNA pseudouridine synthesis"/>
    <property type="evidence" value="ECO:0007669"/>
    <property type="project" value="UniProtKB-ARBA"/>
</dbReference>
<dbReference type="FunFam" id="3.10.290.10:FF:000003">
    <property type="entry name" value="Pseudouridine synthase"/>
    <property type="match status" value="1"/>
</dbReference>
<feature type="domain" description="RNA-binding S4" evidence="8">
    <location>
        <begin position="311"/>
        <end position="372"/>
    </location>
</feature>
<comment type="catalytic activity">
    <reaction evidence="1">
        <text>a uridine in RNA = a pseudouridine in RNA</text>
        <dbReference type="Rhea" id="RHEA:48348"/>
        <dbReference type="Rhea" id="RHEA-COMP:12068"/>
        <dbReference type="Rhea" id="RHEA-COMP:12069"/>
        <dbReference type="ChEBI" id="CHEBI:65314"/>
        <dbReference type="ChEBI" id="CHEBI:65315"/>
    </reaction>
</comment>
<dbReference type="AlphaFoldDB" id="A0A2P7SF30"/>
<dbReference type="InterPro" id="IPR006145">
    <property type="entry name" value="PsdUridine_synth_RsuA/RluA"/>
</dbReference>
<dbReference type="InterPro" id="IPR036986">
    <property type="entry name" value="S4_RNA-bd_sf"/>
</dbReference>
<dbReference type="SMART" id="SM00363">
    <property type="entry name" value="S4"/>
    <property type="match status" value="1"/>
</dbReference>
<dbReference type="GO" id="GO:0003723">
    <property type="term" value="F:RNA binding"/>
    <property type="evidence" value="ECO:0007669"/>
    <property type="project" value="UniProtKB-KW"/>
</dbReference>
<feature type="region of interest" description="Disordered" evidence="7">
    <location>
        <begin position="560"/>
        <end position="743"/>
    </location>
</feature>
<feature type="compositionally biased region" description="Basic and acidic residues" evidence="7">
    <location>
        <begin position="635"/>
        <end position="649"/>
    </location>
</feature>